<organism evidence="1 2">
    <name type="scientific">Deinococcus arcticus</name>
    <dbReference type="NCBI Taxonomy" id="2136176"/>
    <lineage>
        <taxon>Bacteria</taxon>
        <taxon>Thermotogati</taxon>
        <taxon>Deinococcota</taxon>
        <taxon>Deinococci</taxon>
        <taxon>Deinococcales</taxon>
        <taxon>Deinococcaceae</taxon>
        <taxon>Deinococcus</taxon>
    </lineage>
</organism>
<dbReference type="AlphaFoldDB" id="A0A2T3W9B9"/>
<evidence type="ECO:0000313" key="2">
    <source>
        <dbReference type="Proteomes" id="UP000240317"/>
    </source>
</evidence>
<dbReference type="OrthoDB" id="6063at2"/>
<gene>
    <name evidence="1" type="primary">cas7e</name>
    <name evidence="1" type="ORF">C8263_06765</name>
</gene>
<reference evidence="1 2" key="1">
    <citation type="submission" date="2018-03" db="EMBL/GenBank/DDBJ databases">
        <title>Draft genome of Deinococcus sp. OD32.</title>
        <authorList>
            <person name="Wang X.-P."/>
            <person name="Du Z.-J."/>
        </authorList>
    </citation>
    <scope>NUCLEOTIDE SEQUENCE [LARGE SCALE GENOMIC DNA]</scope>
    <source>
        <strain evidence="1 2">OD32</strain>
    </source>
</reference>
<dbReference type="Pfam" id="PF09344">
    <property type="entry name" value="Cas_CT1975"/>
    <property type="match status" value="1"/>
</dbReference>
<sequence>MKALLELHLIQNFAPSNLNRDDTGSPKDAYFGGVRRARVSSQSFKRAMRMDFRARQLLTPDEIGERTKRAHEAIAGLLKEAGRGEEEAEKAAELALGGLGLPVKDGKSQYLLFLGRDELRRVADIVQSRWDVFAAGLQAGSDEGKKGKGKASKKAELPDDLGKQLKNALNGSRAVDIALFGRMLADLPDKNADAAAQVAHALGTHAMSRREFDFYTAVDDLKPGDTAGADMLGTVEFGSATFYRYLCIDLAKLRENLGGDDELVLRGLKALLYASVYAAPTGKQNTFAAHNLPSLISTVIRQDASPRNLANAFEVAVKAKDGGYVAPSIGKLATEWERQERIFGQGGRGRYVNAHDEAEVSALGERQPNVEALIGSVLDDVRAVLGQLGQ</sequence>
<name>A0A2T3W9B9_9DEIO</name>
<protein>
    <submittedName>
        <fullName evidence="1">Type I-E CRISPR-associated protein Cas7/Cse4/CasC</fullName>
    </submittedName>
</protein>
<dbReference type="EMBL" id="PYSV01000005">
    <property type="protein sequence ID" value="PTA68498.1"/>
    <property type="molecule type" value="Genomic_DNA"/>
</dbReference>
<dbReference type="InterPro" id="IPR010148">
    <property type="entry name" value="CRISPR-assoc_prot_CT1975"/>
</dbReference>
<dbReference type="Proteomes" id="UP000240317">
    <property type="component" value="Unassembled WGS sequence"/>
</dbReference>
<comment type="caution">
    <text evidence="1">The sequence shown here is derived from an EMBL/GenBank/DDBJ whole genome shotgun (WGS) entry which is preliminary data.</text>
</comment>
<evidence type="ECO:0000313" key="1">
    <source>
        <dbReference type="EMBL" id="PTA68498.1"/>
    </source>
</evidence>
<keyword evidence="2" id="KW-1185">Reference proteome</keyword>
<proteinExistence type="predicted"/>
<dbReference type="RefSeq" id="WP_107137372.1">
    <property type="nucleotide sequence ID" value="NZ_PYSV01000005.1"/>
</dbReference>
<dbReference type="NCBIfam" id="TIGR01869">
    <property type="entry name" value="casC_Cse4"/>
    <property type="match status" value="1"/>
</dbReference>
<accession>A0A2T3W9B9</accession>